<gene>
    <name evidence="1" type="ORF">Ahy_B09g095299</name>
</gene>
<name>A0A444XDS4_ARAHY</name>
<dbReference type="SUPFAM" id="SSF54277">
    <property type="entry name" value="CAD &amp; PB1 domains"/>
    <property type="match status" value="1"/>
</dbReference>
<dbReference type="Proteomes" id="UP000289738">
    <property type="component" value="Chromosome B09"/>
</dbReference>
<dbReference type="STRING" id="3818.A0A444XDS4"/>
<organism evidence="1 2">
    <name type="scientific">Arachis hypogaea</name>
    <name type="common">Peanut</name>
    <dbReference type="NCBI Taxonomy" id="3818"/>
    <lineage>
        <taxon>Eukaryota</taxon>
        <taxon>Viridiplantae</taxon>
        <taxon>Streptophyta</taxon>
        <taxon>Embryophyta</taxon>
        <taxon>Tracheophyta</taxon>
        <taxon>Spermatophyta</taxon>
        <taxon>Magnoliopsida</taxon>
        <taxon>eudicotyledons</taxon>
        <taxon>Gunneridae</taxon>
        <taxon>Pentapetalae</taxon>
        <taxon>rosids</taxon>
        <taxon>fabids</taxon>
        <taxon>Fabales</taxon>
        <taxon>Fabaceae</taxon>
        <taxon>Papilionoideae</taxon>
        <taxon>50 kb inversion clade</taxon>
        <taxon>dalbergioids sensu lato</taxon>
        <taxon>Dalbergieae</taxon>
        <taxon>Pterocarpus clade</taxon>
        <taxon>Arachis</taxon>
    </lineage>
</organism>
<keyword evidence="2" id="KW-1185">Reference proteome</keyword>
<dbReference type="AlphaFoldDB" id="A0A444XDS4"/>
<evidence type="ECO:0000313" key="1">
    <source>
        <dbReference type="EMBL" id="RYQ87757.1"/>
    </source>
</evidence>
<comment type="caution">
    <text evidence="1">The sequence shown here is derived from an EMBL/GenBank/DDBJ whole genome shotgun (WGS) entry which is preliminary data.</text>
</comment>
<evidence type="ECO:0000313" key="2">
    <source>
        <dbReference type="Proteomes" id="UP000289738"/>
    </source>
</evidence>
<dbReference type="PANTHER" id="PTHR31066">
    <property type="entry name" value="OS05G0427100 PROTEIN-RELATED"/>
    <property type="match status" value="1"/>
</dbReference>
<dbReference type="EMBL" id="SDMP01000019">
    <property type="protein sequence ID" value="RYQ87757.1"/>
    <property type="molecule type" value="Genomic_DNA"/>
</dbReference>
<evidence type="ECO:0008006" key="3">
    <source>
        <dbReference type="Google" id="ProtNLM"/>
    </source>
</evidence>
<protein>
    <recommendedName>
        <fullName evidence="3">PB1 domain-containing protein</fullName>
    </recommendedName>
</protein>
<dbReference type="PANTHER" id="PTHR31066:SF85">
    <property type="entry name" value="OS02G0809100 PROTEIN"/>
    <property type="match status" value="1"/>
</dbReference>
<proteinExistence type="predicted"/>
<reference evidence="1 2" key="1">
    <citation type="submission" date="2019-01" db="EMBL/GenBank/DDBJ databases">
        <title>Sequencing of cultivated peanut Arachis hypogaea provides insights into genome evolution and oil improvement.</title>
        <authorList>
            <person name="Chen X."/>
        </authorList>
    </citation>
    <scope>NUCLEOTIDE SEQUENCE [LARGE SCALE GENOMIC DNA]</scope>
    <source>
        <strain evidence="2">cv. Fuhuasheng</strain>
        <tissue evidence="1">Leaves</tissue>
    </source>
</reference>
<accession>A0A444XDS4</accession>
<dbReference type="InterPro" id="IPR053198">
    <property type="entry name" value="Gynoecium_Dev_Regulator"/>
</dbReference>
<sequence>MKTEMSFLCSYGGQIKFYDRNNQYLYERGNNKKLHVRSSINFNDMIAELSAISGTADMAYFKYQIPGYGLETLLSITNDTDLLNLMRDFDPNTPTMSSISSSSPRKILHPLLLLSKSLRTCPR</sequence>